<reference evidence="3" key="1">
    <citation type="journal article" date="2021" name="Proc. Natl. Acad. Sci. U.S.A.">
        <title>A Catalog of Tens of Thousands of Viruses from Human Metagenomes Reveals Hidden Associations with Chronic Diseases.</title>
        <authorList>
            <person name="Tisza M.J."/>
            <person name="Buck C.B."/>
        </authorList>
    </citation>
    <scope>NUCLEOTIDE SEQUENCE</scope>
    <source>
        <strain evidence="3">Ct3Pt8</strain>
    </source>
</reference>
<evidence type="ECO:0000256" key="1">
    <source>
        <dbReference type="SAM" id="Coils"/>
    </source>
</evidence>
<organism evidence="3">
    <name type="scientific">Myoviridae sp. ct3Pt8</name>
    <dbReference type="NCBI Taxonomy" id="2826608"/>
    <lineage>
        <taxon>Viruses</taxon>
        <taxon>Duplodnaviria</taxon>
        <taxon>Heunggongvirae</taxon>
        <taxon>Uroviricota</taxon>
        <taxon>Caudoviricetes</taxon>
    </lineage>
</organism>
<keyword evidence="1" id="KW-0175">Coiled coil</keyword>
<feature type="region of interest" description="Disordered" evidence="2">
    <location>
        <begin position="442"/>
        <end position="464"/>
    </location>
</feature>
<evidence type="ECO:0000256" key="2">
    <source>
        <dbReference type="SAM" id="MobiDB-lite"/>
    </source>
</evidence>
<accession>A0A8S5MMD9</accession>
<protein>
    <submittedName>
        <fullName evidence="3">Uncharacterized protein</fullName>
    </submittedName>
</protein>
<feature type="coiled-coil region" evidence="1">
    <location>
        <begin position="331"/>
        <end position="365"/>
    </location>
</feature>
<dbReference type="EMBL" id="BK014935">
    <property type="protein sequence ID" value="DAD83400.1"/>
    <property type="molecule type" value="Genomic_DNA"/>
</dbReference>
<evidence type="ECO:0000313" key="3">
    <source>
        <dbReference type="EMBL" id="DAD83400.1"/>
    </source>
</evidence>
<name>A0A8S5MMD9_9CAUD</name>
<sequence>MILGANHSILASNVSGNKNTPEFVQKFFELAKTDKKSLDSFGLFGGSNNYHTYYPEAKPEDTNPKDEEFIEPMFRMLSNCIVAKGYNPTEFPVDVLKESMPLLIGQTVNCDHETDVANAIGSVKEVFWQEAYKTADGIEIPAGINAVLKIDGKSNPRIARGINMDPPSIHSNSVTVQFEWKPSHQFEKEWEFYDKLGTIAEDGTMVRRIATKIIAYRETSLVSHGADPFAQKIKDGKIVNPGYAGAVYSAFKDETPTEKGLQDIQGDIDFKNIGIMHNTSSISNIGNKSQTISNTEMNKELQEFLEKLFGENMLSLADGATPTAEVAISAVQSILQEKQSLSEAKASLEEKLATSSKEVEQWKEKAEANAKMAKVGTDYLTDLREKTVQAYSKVFGKEVDENIVSLINAETTNRETLLSLKASYEAQLEEKFPLKCAECGSTHIDRSSSIQENEDKNDKGIDSLSDSISKIANANRRK</sequence>
<proteinExistence type="predicted"/>